<name>A0A103DWZ3_9BURK</name>
<evidence type="ECO:0000313" key="3">
    <source>
        <dbReference type="Proteomes" id="UP000062788"/>
    </source>
</evidence>
<gene>
    <name evidence="2" type="ORF">WS67_22345</name>
</gene>
<reference evidence="2 3" key="1">
    <citation type="submission" date="2015-11" db="EMBL/GenBank/DDBJ databases">
        <title>Expanding the genomic diversity of Burkholderia species for the development of highly accurate diagnostics.</title>
        <authorList>
            <person name="Sahl J."/>
            <person name="Keim P."/>
            <person name="Wagner D."/>
        </authorList>
    </citation>
    <scope>NUCLEOTIDE SEQUENCE [LARGE SCALE GENOMIC DNA]</scope>
    <source>
        <strain evidence="2 3">TSV85</strain>
    </source>
</reference>
<accession>A0A103DWZ3</accession>
<keyword evidence="1" id="KW-0732">Signal</keyword>
<feature type="signal peptide" evidence="1">
    <location>
        <begin position="1"/>
        <end position="24"/>
    </location>
</feature>
<keyword evidence="3" id="KW-1185">Reference proteome</keyword>
<dbReference type="EMBL" id="LOWA01000056">
    <property type="protein sequence ID" value="KVE23941.1"/>
    <property type="molecule type" value="Genomic_DNA"/>
</dbReference>
<dbReference type="Proteomes" id="UP000062788">
    <property type="component" value="Unassembled WGS sequence"/>
</dbReference>
<organism evidence="2 3">
    <name type="scientific">Burkholderia singularis</name>
    <dbReference type="NCBI Taxonomy" id="1503053"/>
    <lineage>
        <taxon>Bacteria</taxon>
        <taxon>Pseudomonadati</taxon>
        <taxon>Pseudomonadota</taxon>
        <taxon>Betaproteobacteria</taxon>
        <taxon>Burkholderiales</taxon>
        <taxon>Burkholderiaceae</taxon>
        <taxon>Burkholderia</taxon>
        <taxon>pseudomallei group</taxon>
    </lineage>
</organism>
<comment type="caution">
    <text evidence="2">The sequence shown here is derived from an EMBL/GenBank/DDBJ whole genome shotgun (WGS) entry which is preliminary data.</text>
</comment>
<proteinExistence type="predicted"/>
<protein>
    <submittedName>
        <fullName evidence="2">Uncharacterized protein</fullName>
    </submittedName>
</protein>
<evidence type="ECO:0000256" key="1">
    <source>
        <dbReference type="SAM" id="SignalP"/>
    </source>
</evidence>
<evidence type="ECO:0000313" key="2">
    <source>
        <dbReference type="EMBL" id="KVE23941.1"/>
    </source>
</evidence>
<feature type="chain" id="PRO_5007114261" evidence="1">
    <location>
        <begin position="25"/>
        <end position="60"/>
    </location>
</feature>
<sequence length="60" mass="6629">MRPTRFATLAAAAMIVDRVFFGMAAFNFSAGRCGPHGGDERQSSRMHRDRQRRCLLAAAS</sequence>
<dbReference type="AlphaFoldDB" id="A0A103DWZ3"/>